<accession>A0A6G1E9M7</accession>
<dbReference type="EMBL" id="SPHZ02000005">
    <property type="protein sequence ID" value="KAF0921144.1"/>
    <property type="molecule type" value="Genomic_DNA"/>
</dbReference>
<gene>
    <name evidence="1" type="ORF">E2562_039076</name>
</gene>
<dbReference type="AlphaFoldDB" id="A0A6G1E9M7"/>
<sequence length="224" mass="24342">MVIDVEAAALGFLLVWRICRTVKTHVIVVEITTTMLSMSILRIDSDTSCEYIPNKVISLLGKVETVVTLRSSTVHKAGNQKLIPIPHSRTTSAGEERATRHGARVEAEPVGVVVPVAVRDDRRLLGQDVTEAPHVGRVVGAHHVARTVPLVVQCTWLTYILGSCSEGKLTVCPRPYSCRYDVASRAFMVAHEKLSSGVVWMARRVAATTFDTGGSGQETTLSLL</sequence>
<comment type="caution">
    <text evidence="1">The sequence shown here is derived from an EMBL/GenBank/DDBJ whole genome shotgun (WGS) entry which is preliminary data.</text>
</comment>
<dbReference type="Proteomes" id="UP000479710">
    <property type="component" value="Unassembled WGS sequence"/>
</dbReference>
<organism evidence="1 2">
    <name type="scientific">Oryza meyeriana var. granulata</name>
    <dbReference type="NCBI Taxonomy" id="110450"/>
    <lineage>
        <taxon>Eukaryota</taxon>
        <taxon>Viridiplantae</taxon>
        <taxon>Streptophyta</taxon>
        <taxon>Embryophyta</taxon>
        <taxon>Tracheophyta</taxon>
        <taxon>Spermatophyta</taxon>
        <taxon>Magnoliopsida</taxon>
        <taxon>Liliopsida</taxon>
        <taxon>Poales</taxon>
        <taxon>Poaceae</taxon>
        <taxon>BOP clade</taxon>
        <taxon>Oryzoideae</taxon>
        <taxon>Oryzeae</taxon>
        <taxon>Oryzinae</taxon>
        <taxon>Oryza</taxon>
        <taxon>Oryza meyeriana</taxon>
    </lineage>
</organism>
<name>A0A6G1E9M7_9ORYZ</name>
<protein>
    <submittedName>
        <fullName evidence="1">Uncharacterized protein</fullName>
    </submittedName>
</protein>
<evidence type="ECO:0000313" key="2">
    <source>
        <dbReference type="Proteomes" id="UP000479710"/>
    </source>
</evidence>
<keyword evidence="2" id="KW-1185">Reference proteome</keyword>
<reference evidence="1 2" key="1">
    <citation type="submission" date="2019-11" db="EMBL/GenBank/DDBJ databases">
        <title>Whole genome sequence of Oryza granulata.</title>
        <authorList>
            <person name="Li W."/>
        </authorList>
    </citation>
    <scope>NUCLEOTIDE SEQUENCE [LARGE SCALE GENOMIC DNA]</scope>
    <source>
        <strain evidence="2">cv. Menghai</strain>
        <tissue evidence="1">Leaf</tissue>
    </source>
</reference>
<evidence type="ECO:0000313" key="1">
    <source>
        <dbReference type="EMBL" id="KAF0921144.1"/>
    </source>
</evidence>
<proteinExistence type="predicted"/>